<gene>
    <name evidence="1" type="ORF">ACFFGX_02975</name>
</gene>
<accession>A0ABV6SI27</accession>
<evidence type="ECO:0008006" key="3">
    <source>
        <dbReference type="Google" id="ProtNLM"/>
    </source>
</evidence>
<protein>
    <recommendedName>
        <fullName evidence="3">Cysteinyl-tRNA synthetase</fullName>
    </recommendedName>
</protein>
<dbReference type="Proteomes" id="UP001589891">
    <property type="component" value="Unassembled WGS sequence"/>
</dbReference>
<dbReference type="RefSeq" id="WP_376942717.1">
    <property type="nucleotide sequence ID" value="NZ_CP171449.1"/>
</dbReference>
<name>A0ABV6SI27_AZOPA</name>
<keyword evidence="2" id="KW-1185">Reference proteome</keyword>
<organism evidence="1 2">
    <name type="scientific">Azorhizophilus paspali</name>
    <name type="common">Azotobacter paspali</name>
    <dbReference type="NCBI Taxonomy" id="69963"/>
    <lineage>
        <taxon>Bacteria</taxon>
        <taxon>Pseudomonadati</taxon>
        <taxon>Pseudomonadota</taxon>
        <taxon>Gammaproteobacteria</taxon>
        <taxon>Pseudomonadales</taxon>
        <taxon>Pseudomonadaceae</taxon>
        <taxon>Azorhizophilus</taxon>
    </lineage>
</organism>
<comment type="caution">
    <text evidence="1">The sequence shown here is derived from an EMBL/GenBank/DDBJ whole genome shotgun (WGS) entry which is preliminary data.</text>
</comment>
<proteinExistence type="predicted"/>
<evidence type="ECO:0000313" key="1">
    <source>
        <dbReference type="EMBL" id="MFC0708599.1"/>
    </source>
</evidence>
<sequence>MAVIEPVIEEGRLTFRFPDQAIASKYDDWAHYRHQFNPAFGGTKAVDILYADEMVGWLIEIKDYRVGCQITAAELADVVALKVRDTLAGLVSAKLHANDPDERRVATAMLRCRTLRVVLHMEQPAKHSKLRPRAIDPAAVLIKLKGLLKAIDPHPCVVDQSTLKAEMKWEVEG</sequence>
<reference evidence="1 2" key="1">
    <citation type="submission" date="2024-09" db="EMBL/GenBank/DDBJ databases">
        <authorList>
            <person name="Sun Q."/>
            <person name="Mori K."/>
        </authorList>
    </citation>
    <scope>NUCLEOTIDE SEQUENCE [LARGE SCALE GENOMIC DNA]</scope>
    <source>
        <strain evidence="1 2">NCAIM B.01794</strain>
    </source>
</reference>
<dbReference type="EMBL" id="JBHLSS010000021">
    <property type="protein sequence ID" value="MFC0708599.1"/>
    <property type="molecule type" value="Genomic_DNA"/>
</dbReference>
<evidence type="ECO:0000313" key="2">
    <source>
        <dbReference type="Proteomes" id="UP001589891"/>
    </source>
</evidence>